<organism evidence="2 3">
    <name type="scientific">Mytilus coruscus</name>
    <name type="common">Sea mussel</name>
    <dbReference type="NCBI Taxonomy" id="42192"/>
    <lineage>
        <taxon>Eukaryota</taxon>
        <taxon>Metazoa</taxon>
        <taxon>Spiralia</taxon>
        <taxon>Lophotrochozoa</taxon>
        <taxon>Mollusca</taxon>
        <taxon>Bivalvia</taxon>
        <taxon>Autobranchia</taxon>
        <taxon>Pteriomorphia</taxon>
        <taxon>Mytilida</taxon>
        <taxon>Mytiloidea</taxon>
        <taxon>Mytilidae</taxon>
        <taxon>Mytilinae</taxon>
        <taxon>Mytilus</taxon>
    </lineage>
</organism>
<dbReference type="Proteomes" id="UP000507470">
    <property type="component" value="Unassembled WGS sequence"/>
</dbReference>
<protein>
    <submittedName>
        <fullName evidence="2">Uncharacterized protein</fullName>
    </submittedName>
</protein>
<accession>A0A6J8A8H7</accession>
<feature type="compositionally biased region" description="Basic residues" evidence="1">
    <location>
        <begin position="129"/>
        <end position="138"/>
    </location>
</feature>
<keyword evidence="3" id="KW-1185">Reference proteome</keyword>
<feature type="region of interest" description="Disordered" evidence="1">
    <location>
        <begin position="112"/>
        <end position="200"/>
    </location>
</feature>
<dbReference type="EMBL" id="CACVKT020000933">
    <property type="protein sequence ID" value="CAC5364057.1"/>
    <property type="molecule type" value="Genomic_DNA"/>
</dbReference>
<evidence type="ECO:0000313" key="2">
    <source>
        <dbReference type="EMBL" id="CAC5364057.1"/>
    </source>
</evidence>
<reference evidence="2 3" key="1">
    <citation type="submission" date="2020-06" db="EMBL/GenBank/DDBJ databases">
        <authorList>
            <person name="Li R."/>
            <person name="Bekaert M."/>
        </authorList>
    </citation>
    <scope>NUCLEOTIDE SEQUENCE [LARGE SCALE GENOMIC DNA]</scope>
    <source>
        <strain evidence="3">wild</strain>
    </source>
</reference>
<feature type="compositionally biased region" description="Low complexity" evidence="1">
    <location>
        <begin position="139"/>
        <end position="152"/>
    </location>
</feature>
<proteinExistence type="predicted"/>
<evidence type="ECO:0000313" key="3">
    <source>
        <dbReference type="Proteomes" id="UP000507470"/>
    </source>
</evidence>
<gene>
    <name evidence="2" type="ORF">MCOR_5239</name>
</gene>
<feature type="compositionally biased region" description="Low complexity" evidence="1">
    <location>
        <begin position="119"/>
        <end position="128"/>
    </location>
</feature>
<dbReference type="AlphaFoldDB" id="A0A6J8A8H7"/>
<name>A0A6J8A8H7_MYTCO</name>
<feature type="compositionally biased region" description="Polar residues" evidence="1">
    <location>
        <begin position="157"/>
        <end position="190"/>
    </location>
</feature>
<evidence type="ECO:0000256" key="1">
    <source>
        <dbReference type="SAM" id="MobiDB-lite"/>
    </source>
</evidence>
<sequence length="277" mass="31045">MRQNSSVITRYNICELACKAYQKALSPETLQSAFRKTGIFPLDKSVINKDQLKPSEVFTTNDECKETTDEPKTDNIQVVEVDTNGEVTEAVEIAIVFGIPITETEVAEKVKQHVENQGKNKSTNQSSKKTWKQNKKKPSTSASSLTSIPSHTKPGPSCTSTKLGPSNTSPKPGPSNTSSKPGPSNTSSKPGPSHIYIDDSMDFSDTDDEEILEIELCCVCKQFTPNQIRLGVGVELTKWVQWDNYRCKHWTHLKYCTELRAVRRNTKFYCMHCKDME</sequence>
<dbReference type="OrthoDB" id="3158924at2759"/>